<gene>
    <name evidence="1" type="ordered locus">ETAE_1765</name>
</gene>
<evidence type="ECO:0000313" key="2">
    <source>
        <dbReference type="Proteomes" id="UP000002634"/>
    </source>
</evidence>
<accession>A0AAU8P3F7</accession>
<dbReference type="KEGG" id="etr:ETAE_1765"/>
<sequence length="42" mass="4793">MVNSVNHRVIYRQCSQSAGRYARHLMQLNIKTGCDDGAQNEQ</sequence>
<reference evidence="1 2" key="1">
    <citation type="journal article" date="2009" name="PLoS ONE">
        <title>Genome sequence of the versatile fish pathogen Edwardsiella tarda provides insights into its adaptation to broad host ranges and intracellular niches.</title>
        <authorList>
            <person name="Wang Q."/>
            <person name="Yang M."/>
            <person name="Xiao J."/>
            <person name="Wu H."/>
            <person name="Wang X."/>
            <person name="Lv Y."/>
            <person name="Xu L."/>
            <person name="Zheng H."/>
            <person name="Wang S."/>
            <person name="Zhao G."/>
            <person name="Liu Q."/>
            <person name="Zhang Y."/>
        </authorList>
    </citation>
    <scope>NUCLEOTIDE SEQUENCE [LARGE SCALE GENOMIC DNA]</scope>
    <source>
        <strain evidence="2">EIB202 / CCTCC M208068</strain>
    </source>
</reference>
<dbReference type="EMBL" id="CP001135">
    <property type="protein sequence ID" value="ACY84602.1"/>
    <property type="molecule type" value="Genomic_DNA"/>
</dbReference>
<evidence type="ECO:0000313" key="1">
    <source>
        <dbReference type="EMBL" id="ACY84602.1"/>
    </source>
</evidence>
<dbReference type="AlphaFoldDB" id="A0AAU8P3F7"/>
<keyword evidence="2" id="KW-1185">Reference proteome</keyword>
<protein>
    <submittedName>
        <fullName evidence="1">Uncharacterized protein</fullName>
    </submittedName>
</protein>
<organism evidence="1 2">
    <name type="scientific">Edwardsiella piscicida</name>
    <dbReference type="NCBI Taxonomy" id="1263550"/>
    <lineage>
        <taxon>Bacteria</taxon>
        <taxon>Pseudomonadati</taxon>
        <taxon>Pseudomonadota</taxon>
        <taxon>Gammaproteobacteria</taxon>
        <taxon>Enterobacterales</taxon>
        <taxon>Hafniaceae</taxon>
        <taxon>Edwardsiella</taxon>
    </lineage>
</organism>
<name>A0AAU8P3F7_EDWPI</name>
<dbReference type="Proteomes" id="UP000002634">
    <property type="component" value="Chromosome"/>
</dbReference>
<proteinExistence type="predicted"/>